<organism evidence="1 2">
    <name type="scientific">Flavobacterium limi</name>
    <dbReference type="NCBI Taxonomy" id="2045105"/>
    <lineage>
        <taxon>Bacteria</taxon>
        <taxon>Pseudomonadati</taxon>
        <taxon>Bacteroidota</taxon>
        <taxon>Flavobacteriia</taxon>
        <taxon>Flavobacteriales</taxon>
        <taxon>Flavobacteriaceae</taxon>
        <taxon>Flavobacterium</taxon>
    </lineage>
</organism>
<comment type="caution">
    <text evidence="1">The sequence shown here is derived from an EMBL/GenBank/DDBJ whole genome shotgun (WGS) entry which is preliminary data.</text>
</comment>
<reference evidence="2" key="1">
    <citation type="journal article" date="2019" name="Int. J. Syst. Evol. Microbiol.">
        <title>The Global Catalogue of Microorganisms (GCM) 10K type strain sequencing project: providing services to taxonomists for standard genome sequencing and annotation.</title>
        <authorList>
            <consortium name="The Broad Institute Genomics Platform"/>
            <consortium name="The Broad Institute Genome Sequencing Center for Infectious Disease"/>
            <person name="Wu L."/>
            <person name="Ma J."/>
        </authorList>
    </citation>
    <scope>NUCLEOTIDE SEQUENCE [LARGE SCALE GENOMIC DNA]</scope>
    <source>
        <strain evidence="2">CGMCC 1.16060</strain>
    </source>
</reference>
<dbReference type="EMBL" id="BMKP01000010">
    <property type="protein sequence ID" value="GGF25364.1"/>
    <property type="molecule type" value="Genomic_DNA"/>
</dbReference>
<gene>
    <name evidence="1" type="ORF">GCM10011518_38380</name>
</gene>
<sequence>MLQFVVELRANIVNKLETCSLTYSDFFLTLSLSKFNINVNVKNQSIFNSKIPKTNLDPEKQS</sequence>
<proteinExistence type="predicted"/>
<accession>A0ABQ1USU0</accession>
<evidence type="ECO:0000313" key="2">
    <source>
        <dbReference type="Proteomes" id="UP000655016"/>
    </source>
</evidence>
<name>A0ABQ1USU0_9FLAO</name>
<keyword evidence="2" id="KW-1185">Reference proteome</keyword>
<protein>
    <submittedName>
        <fullName evidence="1">Uncharacterized protein</fullName>
    </submittedName>
</protein>
<evidence type="ECO:0000313" key="1">
    <source>
        <dbReference type="EMBL" id="GGF25364.1"/>
    </source>
</evidence>
<dbReference type="Proteomes" id="UP000655016">
    <property type="component" value="Unassembled WGS sequence"/>
</dbReference>